<dbReference type="PANTHER" id="PTHR47466">
    <property type="match status" value="1"/>
</dbReference>
<dbReference type="InParanoid" id="A7T582"/>
<dbReference type="MEROPS" id="M43.001"/>
<evidence type="ECO:0000256" key="3">
    <source>
        <dbReference type="ARBA" id="ARBA00022723"/>
    </source>
</evidence>
<gene>
    <name evidence="10" type="ORF">NEMVEDRAFT_v1g222495</name>
</gene>
<evidence type="ECO:0000256" key="5">
    <source>
        <dbReference type="ARBA" id="ARBA00022801"/>
    </source>
</evidence>
<dbReference type="PANTHER" id="PTHR47466:SF1">
    <property type="entry name" value="METALLOPROTEASE MEP1 (AFU_ORTHOLOGUE AFUA_1G07730)-RELATED"/>
    <property type="match status" value="1"/>
</dbReference>
<keyword evidence="5" id="KW-0378">Hydrolase</keyword>
<keyword evidence="8" id="KW-1015">Disulfide bond</keyword>
<dbReference type="GO" id="GO:0046872">
    <property type="term" value="F:metal ion binding"/>
    <property type="evidence" value="ECO:0007669"/>
    <property type="project" value="UniProtKB-KW"/>
</dbReference>
<name>A7T582_NEMVE</name>
<proteinExistence type="inferred from homology"/>
<evidence type="ECO:0000256" key="2">
    <source>
        <dbReference type="ARBA" id="ARBA00022670"/>
    </source>
</evidence>
<dbReference type="InterPro" id="IPR008754">
    <property type="entry name" value="Peptidase_M43"/>
</dbReference>
<feature type="domain" description="Peptidase M43 pregnancy-associated plasma-A" evidence="9">
    <location>
        <begin position="256"/>
        <end position="405"/>
    </location>
</feature>
<keyword evidence="4" id="KW-0732">Signal</keyword>
<comment type="similarity">
    <text evidence="1">Belongs to the peptidase M43B family.</text>
</comment>
<dbReference type="Gene3D" id="3.40.390.10">
    <property type="entry name" value="Collagenase (Catalytic Domain)"/>
    <property type="match status" value="1"/>
</dbReference>
<reference evidence="10 11" key="1">
    <citation type="journal article" date="2007" name="Science">
        <title>Sea anemone genome reveals ancestral eumetazoan gene repertoire and genomic organization.</title>
        <authorList>
            <person name="Putnam N.H."/>
            <person name="Srivastava M."/>
            <person name="Hellsten U."/>
            <person name="Dirks B."/>
            <person name="Chapman J."/>
            <person name="Salamov A."/>
            <person name="Terry A."/>
            <person name="Shapiro H."/>
            <person name="Lindquist E."/>
            <person name="Kapitonov V.V."/>
            <person name="Jurka J."/>
            <person name="Genikhovich G."/>
            <person name="Grigoriev I.V."/>
            <person name="Lucas S.M."/>
            <person name="Steele R.E."/>
            <person name="Finnerty J.R."/>
            <person name="Technau U."/>
            <person name="Martindale M.Q."/>
            <person name="Rokhsar D.S."/>
        </authorList>
    </citation>
    <scope>NUCLEOTIDE SEQUENCE [LARGE SCALE GENOMIC DNA]</scope>
    <source>
        <strain evidence="11">CH2 X CH6</strain>
    </source>
</reference>
<keyword evidence="11" id="KW-1185">Reference proteome</keyword>
<organism evidence="10 11">
    <name type="scientific">Nematostella vectensis</name>
    <name type="common">Starlet sea anemone</name>
    <dbReference type="NCBI Taxonomy" id="45351"/>
    <lineage>
        <taxon>Eukaryota</taxon>
        <taxon>Metazoa</taxon>
        <taxon>Cnidaria</taxon>
        <taxon>Anthozoa</taxon>
        <taxon>Hexacorallia</taxon>
        <taxon>Actiniaria</taxon>
        <taxon>Edwardsiidae</taxon>
        <taxon>Nematostella</taxon>
    </lineage>
</organism>
<dbReference type="GO" id="GO:0006508">
    <property type="term" value="P:proteolysis"/>
    <property type="evidence" value="ECO:0007669"/>
    <property type="project" value="UniProtKB-KW"/>
</dbReference>
<evidence type="ECO:0000313" key="10">
    <source>
        <dbReference type="EMBL" id="EDO28880.1"/>
    </source>
</evidence>
<dbReference type="InterPro" id="IPR024079">
    <property type="entry name" value="MetalloPept_cat_dom_sf"/>
</dbReference>
<evidence type="ECO:0000313" key="11">
    <source>
        <dbReference type="Proteomes" id="UP000001593"/>
    </source>
</evidence>
<evidence type="ECO:0000256" key="4">
    <source>
        <dbReference type="ARBA" id="ARBA00022729"/>
    </source>
</evidence>
<evidence type="ECO:0000256" key="8">
    <source>
        <dbReference type="ARBA" id="ARBA00023157"/>
    </source>
</evidence>
<dbReference type="AlphaFoldDB" id="A7T582"/>
<accession>A7T582</accession>
<evidence type="ECO:0000256" key="7">
    <source>
        <dbReference type="ARBA" id="ARBA00023049"/>
    </source>
</evidence>
<keyword evidence="3" id="KW-0479">Metal-binding</keyword>
<keyword evidence="2" id="KW-0645">Protease</keyword>
<keyword evidence="6" id="KW-0862">Zinc</keyword>
<dbReference type="Proteomes" id="UP000001593">
    <property type="component" value="Unassembled WGS sequence"/>
</dbReference>
<sequence>MNTKFMTKFIQSKENEVLDSLKLNHDVQALTRLNGISKVTYTVEKDTISNHYTITFKIIENFSIIPNSSLWTTDETPAAYRVGLYEFNLLGKNNVIGGFYQFNGISSFGFNFSSPFLFNENLGIETSYQNLGSVEPIFFEGTSARYEYINRSFELLGVYRTSFKNTIKLGGNIFNEKYQYKSGATSERIPLRYSIDKILFKLNNNYDNLKYDFYLIDARRGTLNIEFKLAKIDPNGACTTGVVFHDVKSGFGNGGGYDSDIQADAWDNYKYMNVYIQNDLYDDGDLTNSGVAWYPNTSMSDNNLARVVYNGAYLYGNTSNEFASVLTHEFGHFLNLIHTFEGGCTGTDQVSDTPNENGNHDLGCTPGTNCSGGKVNIENYMGYNGASGCYKMFTQGQINRMLAALQHPARTTLWQNANLTATGVNATGGYIASATSTFKEAIANNGTFTSNAVINATAATFSQSSGAFTQGTHFTHTFPAGLTPVITVNSNAQVTVTVNGTATNHVEANNTIAKITFLPAAFSGASTVYCNSISYALKFRDPYGIFFVDMADATVAGSTNWKYFEISKGD</sequence>
<dbReference type="Pfam" id="PF05572">
    <property type="entry name" value="Peptidase_M43"/>
    <property type="match status" value="1"/>
</dbReference>
<dbReference type="GO" id="GO:0008237">
    <property type="term" value="F:metallopeptidase activity"/>
    <property type="evidence" value="ECO:0007669"/>
    <property type="project" value="UniProtKB-KW"/>
</dbReference>
<protein>
    <recommendedName>
        <fullName evidence="9">Peptidase M43 pregnancy-associated plasma-A domain-containing protein</fullName>
    </recommendedName>
</protein>
<evidence type="ECO:0000256" key="6">
    <source>
        <dbReference type="ARBA" id="ARBA00022833"/>
    </source>
</evidence>
<evidence type="ECO:0000256" key="1">
    <source>
        <dbReference type="ARBA" id="ARBA00008721"/>
    </source>
</evidence>
<feature type="non-terminal residue" evidence="10">
    <location>
        <position position="1"/>
    </location>
</feature>
<dbReference type="HOGENOM" id="CLU_478673_0_0_1"/>
<evidence type="ECO:0000259" key="9">
    <source>
        <dbReference type="Pfam" id="PF05572"/>
    </source>
</evidence>
<keyword evidence="7" id="KW-0482">Metalloprotease</keyword>
<dbReference type="SUPFAM" id="SSF55486">
    <property type="entry name" value="Metalloproteases ('zincins'), catalytic domain"/>
    <property type="match status" value="1"/>
</dbReference>
<dbReference type="EMBL" id="DS471083">
    <property type="protein sequence ID" value="EDO28880.1"/>
    <property type="molecule type" value="Genomic_DNA"/>
</dbReference>